<dbReference type="Gene3D" id="1.10.357.10">
    <property type="entry name" value="Tetracycline Repressor, domain 2"/>
    <property type="match status" value="1"/>
</dbReference>
<dbReference type="Pfam" id="PF00440">
    <property type="entry name" value="TetR_N"/>
    <property type="match status" value="1"/>
</dbReference>
<dbReference type="PROSITE" id="PS50977">
    <property type="entry name" value="HTH_TETR_2"/>
    <property type="match status" value="1"/>
</dbReference>
<feature type="DNA-binding region" description="H-T-H motif" evidence="2">
    <location>
        <begin position="24"/>
        <end position="43"/>
    </location>
</feature>
<dbReference type="Pfam" id="PF22604">
    <property type="entry name" value="TetR_HI_0893_C"/>
    <property type="match status" value="1"/>
</dbReference>
<accession>A0A222FFL5</accession>
<evidence type="ECO:0000259" key="3">
    <source>
        <dbReference type="PROSITE" id="PS50977"/>
    </source>
</evidence>
<dbReference type="AlphaFoldDB" id="A0A222FFL5"/>
<dbReference type="PANTHER" id="PTHR30055">
    <property type="entry name" value="HTH-TYPE TRANSCRIPTIONAL REGULATOR RUTR"/>
    <property type="match status" value="1"/>
</dbReference>
<gene>
    <name evidence="4" type="ORF">CHH28_00210</name>
</gene>
<dbReference type="OrthoDB" id="5705802at2"/>
<evidence type="ECO:0000313" key="4">
    <source>
        <dbReference type="EMBL" id="ASP37201.1"/>
    </source>
</evidence>
<dbReference type="RefSeq" id="WP_094058419.1">
    <property type="nucleotide sequence ID" value="NZ_CP022530.1"/>
</dbReference>
<dbReference type="InterPro" id="IPR009057">
    <property type="entry name" value="Homeodomain-like_sf"/>
</dbReference>
<feature type="domain" description="HTH tetR-type" evidence="3">
    <location>
        <begin position="1"/>
        <end position="61"/>
    </location>
</feature>
<evidence type="ECO:0000256" key="1">
    <source>
        <dbReference type="ARBA" id="ARBA00023125"/>
    </source>
</evidence>
<evidence type="ECO:0000256" key="2">
    <source>
        <dbReference type="PROSITE-ProRule" id="PRU00335"/>
    </source>
</evidence>
<reference evidence="4 5" key="1">
    <citation type="submission" date="2017-07" db="EMBL/GenBank/DDBJ databases">
        <title>Annotated genome sequence of Bacterioplanes sanyensis isolated from Red Sea.</title>
        <authorList>
            <person name="Rehman Z.U."/>
        </authorList>
    </citation>
    <scope>NUCLEOTIDE SEQUENCE [LARGE SCALE GENOMIC DNA]</scope>
    <source>
        <strain evidence="4 5">NV9</strain>
    </source>
</reference>
<dbReference type="SUPFAM" id="SSF46689">
    <property type="entry name" value="Homeodomain-like"/>
    <property type="match status" value="1"/>
</dbReference>
<dbReference type="Proteomes" id="UP000202440">
    <property type="component" value="Chromosome"/>
</dbReference>
<dbReference type="PRINTS" id="PR00455">
    <property type="entry name" value="HTHTETR"/>
</dbReference>
<dbReference type="EMBL" id="CP022530">
    <property type="protein sequence ID" value="ASP37201.1"/>
    <property type="molecule type" value="Genomic_DNA"/>
</dbReference>
<dbReference type="KEGG" id="bsan:CHH28_00210"/>
<organism evidence="4 5">
    <name type="scientific">Bacterioplanes sanyensis</name>
    <dbReference type="NCBI Taxonomy" id="1249553"/>
    <lineage>
        <taxon>Bacteria</taxon>
        <taxon>Pseudomonadati</taxon>
        <taxon>Pseudomonadota</taxon>
        <taxon>Gammaproteobacteria</taxon>
        <taxon>Oceanospirillales</taxon>
        <taxon>Oceanospirillaceae</taxon>
        <taxon>Bacterioplanes</taxon>
    </lineage>
</organism>
<dbReference type="InterPro" id="IPR001647">
    <property type="entry name" value="HTH_TetR"/>
</dbReference>
<evidence type="ECO:0000313" key="5">
    <source>
        <dbReference type="Proteomes" id="UP000202440"/>
    </source>
</evidence>
<sequence length="187" mass="21020">MDKRQCILEATAELIAEHGLQACPMSAVARQAGCGAGTIYRYFETKDDLVQELYLELVRRLTSHCLEAYDAAACVKLRFFQFWGNFYRYMRANPRDCALLEQMSACPAIHEGTMEQASAELHDVVYGIITDGQQQHVVKMLPEKVLSTFVYGALSTLSKKYNAEPALLGEELELDQLLTLCWDGIKA</sequence>
<dbReference type="InterPro" id="IPR054422">
    <property type="entry name" value="TetR-like_HI_0893_C"/>
</dbReference>
<dbReference type="InterPro" id="IPR050109">
    <property type="entry name" value="HTH-type_TetR-like_transc_reg"/>
</dbReference>
<protein>
    <recommendedName>
        <fullName evidence="3">HTH tetR-type domain-containing protein</fullName>
    </recommendedName>
</protein>
<keyword evidence="1 2" id="KW-0238">DNA-binding</keyword>
<keyword evidence="5" id="KW-1185">Reference proteome</keyword>
<proteinExistence type="predicted"/>
<dbReference type="GO" id="GO:0003677">
    <property type="term" value="F:DNA binding"/>
    <property type="evidence" value="ECO:0007669"/>
    <property type="project" value="UniProtKB-UniRule"/>
</dbReference>
<name>A0A222FFL5_9GAMM</name>